<name>A0A0P8AB34_9HYPH</name>
<protein>
    <submittedName>
        <fullName evidence="2">Putative integral membrane protein (DUF2269)</fullName>
    </submittedName>
</protein>
<dbReference type="STRING" id="1653334.GA0071312_2264"/>
<feature type="transmembrane region" description="Helical" evidence="1">
    <location>
        <begin position="6"/>
        <end position="26"/>
    </location>
</feature>
<feature type="transmembrane region" description="Helical" evidence="1">
    <location>
        <begin position="47"/>
        <end position="67"/>
    </location>
</feature>
<dbReference type="AlphaFoldDB" id="A0A0P8AB34"/>
<organism evidence="2 3">
    <name type="scientific">Saliniramus fredricksonii</name>
    <dbReference type="NCBI Taxonomy" id="1653334"/>
    <lineage>
        <taxon>Bacteria</taxon>
        <taxon>Pseudomonadati</taxon>
        <taxon>Pseudomonadota</taxon>
        <taxon>Alphaproteobacteria</taxon>
        <taxon>Hyphomicrobiales</taxon>
        <taxon>Salinarimonadaceae</taxon>
        <taxon>Saliniramus</taxon>
    </lineage>
</organism>
<sequence>MIGAAIGFLIGLVNFKTIGGYVTAKLRETDRSTNAAEKADYERRIRIFRVALFTLTVIAFPVIGYLFGTTVSTMFE</sequence>
<evidence type="ECO:0000313" key="3">
    <source>
        <dbReference type="Proteomes" id="UP000050497"/>
    </source>
</evidence>
<gene>
    <name evidence="2" type="ORF">HLUCCO17_02335</name>
</gene>
<comment type="caution">
    <text evidence="2">The sequence shown here is derived from an EMBL/GenBank/DDBJ whole genome shotgun (WGS) entry which is preliminary data.</text>
</comment>
<evidence type="ECO:0000313" key="2">
    <source>
        <dbReference type="EMBL" id="KPQ12425.1"/>
    </source>
</evidence>
<accession>A0A0P8AB34</accession>
<evidence type="ECO:0000256" key="1">
    <source>
        <dbReference type="SAM" id="Phobius"/>
    </source>
</evidence>
<reference evidence="2 3" key="1">
    <citation type="submission" date="2015-09" db="EMBL/GenBank/DDBJ databases">
        <title>Identification and resolution of microdiversity through metagenomic sequencing of parallel consortia.</title>
        <authorList>
            <person name="Nelson W.C."/>
            <person name="Romine M.F."/>
            <person name="Lindemann S.R."/>
        </authorList>
    </citation>
    <scope>NUCLEOTIDE SEQUENCE [LARGE SCALE GENOMIC DNA]</scope>
    <source>
        <strain evidence="2">HL-109</strain>
    </source>
</reference>
<keyword evidence="1" id="KW-0812">Transmembrane</keyword>
<proteinExistence type="predicted"/>
<dbReference type="Proteomes" id="UP000050497">
    <property type="component" value="Unassembled WGS sequence"/>
</dbReference>
<dbReference type="EMBL" id="LJSX01000002">
    <property type="protein sequence ID" value="KPQ12425.1"/>
    <property type="molecule type" value="Genomic_DNA"/>
</dbReference>
<keyword evidence="1" id="KW-1133">Transmembrane helix</keyword>
<keyword evidence="1" id="KW-0472">Membrane</keyword>